<feature type="region of interest" description="Disordered" evidence="1">
    <location>
        <begin position="238"/>
        <end position="257"/>
    </location>
</feature>
<sequence>MSTQYPNYMDYEDDYERYYQKLQKGPFLDEIQMDEAESYFYNNIITTNLINYTFKYIQSQINNNITLETYLVLHSNQFEEIRTRIPQYAIIITFKGMKYGAMLWDTLNEQVFLINGNSQVEDAFKDQQIFHITSYSKDLLSVISSVFIRILNNKNKDLANINMNFQDFINQSLIKWVLLKQYRIKQMKQRGESYSRFFDDDFLKEINQSQNHSRLNLKKQTLLLPLTQINNQSKSFSELIQADQQPDNKRSKPTSQLRQRSLIKINKQIDLSQDQKQDLFFKQGQQQQNSNQIPQLNKTNNHYSQNNNKEQSNQEIDSIKESISVKDFLDGMNNLKQYILNHDPKDQNIARTYPYFSPEQVLKLKLDDLESILQDQIKEKKNNIQNMKPIEKLMHLLKYYQKYNPHQYQIIVNHYSDFINDRLLENMGLPKNKKNNHKTFQSSPIPSSKSIGRDLKMDQDQVINLKYNQKINIYEYNQLKDSLILSQNIMEIYLKYLQETFQRVLILPLEFYEILSQNMLKARSFTDQYQGRNNTIFDLFDQILIPIKLTKNEYVGVYINFNYKIMYYINTLERIERKFPIRIEILDMPIIQFIVKFIKNEYNVKVMKSFNIFNWKFVEFQNEYAQDITHSGLVLVYIIDSICNHENVLGSIQRLKMFMNKILVVIKKLQIER</sequence>
<dbReference type="AlphaFoldDB" id="A0A8S1LJU2"/>
<evidence type="ECO:0000313" key="2">
    <source>
        <dbReference type="EMBL" id="CAD8066685.1"/>
    </source>
</evidence>
<protein>
    <submittedName>
        <fullName evidence="2">Uncharacterized protein</fullName>
    </submittedName>
</protein>
<dbReference type="OMA" id="FNYKIMY"/>
<comment type="caution">
    <text evidence="2">The sequence shown here is derived from an EMBL/GenBank/DDBJ whole genome shotgun (WGS) entry which is preliminary data.</text>
</comment>
<dbReference type="Proteomes" id="UP000688137">
    <property type="component" value="Unassembled WGS sequence"/>
</dbReference>
<name>A0A8S1LJU2_PARPR</name>
<evidence type="ECO:0000256" key="1">
    <source>
        <dbReference type="SAM" id="MobiDB-lite"/>
    </source>
</evidence>
<proteinExistence type="predicted"/>
<dbReference type="EMBL" id="CAJJDM010000038">
    <property type="protein sequence ID" value="CAD8066685.1"/>
    <property type="molecule type" value="Genomic_DNA"/>
</dbReference>
<gene>
    <name evidence="2" type="ORF">PPRIM_AZ9-3.1.T0390245</name>
</gene>
<feature type="compositionally biased region" description="Low complexity" evidence="1">
    <location>
        <begin position="283"/>
        <end position="296"/>
    </location>
</feature>
<feature type="compositionally biased region" description="Low complexity" evidence="1">
    <location>
        <begin position="304"/>
        <end position="315"/>
    </location>
</feature>
<organism evidence="2 3">
    <name type="scientific">Paramecium primaurelia</name>
    <dbReference type="NCBI Taxonomy" id="5886"/>
    <lineage>
        <taxon>Eukaryota</taxon>
        <taxon>Sar</taxon>
        <taxon>Alveolata</taxon>
        <taxon>Ciliophora</taxon>
        <taxon>Intramacronucleata</taxon>
        <taxon>Oligohymenophorea</taxon>
        <taxon>Peniculida</taxon>
        <taxon>Parameciidae</taxon>
        <taxon>Paramecium</taxon>
    </lineage>
</organism>
<evidence type="ECO:0000313" key="3">
    <source>
        <dbReference type="Proteomes" id="UP000688137"/>
    </source>
</evidence>
<accession>A0A8S1LJU2</accession>
<reference evidence="2" key="1">
    <citation type="submission" date="2021-01" db="EMBL/GenBank/DDBJ databases">
        <authorList>
            <consortium name="Genoscope - CEA"/>
            <person name="William W."/>
        </authorList>
    </citation>
    <scope>NUCLEOTIDE SEQUENCE</scope>
</reference>
<feature type="region of interest" description="Disordered" evidence="1">
    <location>
        <begin position="283"/>
        <end position="315"/>
    </location>
</feature>
<keyword evidence="3" id="KW-1185">Reference proteome</keyword>